<reference evidence="3" key="1">
    <citation type="submission" date="2017-09" db="EMBL/GenBank/DDBJ databases">
        <title>Depth-based differentiation of microbial function through sediment-hosted aquifers and enrichment of novel symbionts in the deep terrestrial subsurface.</title>
        <authorList>
            <person name="Probst A.J."/>
            <person name="Ladd B."/>
            <person name="Jarett J.K."/>
            <person name="Geller-Mcgrath D.E."/>
            <person name="Sieber C.M.K."/>
            <person name="Emerson J.B."/>
            <person name="Anantharaman K."/>
            <person name="Thomas B.C."/>
            <person name="Malmstrom R."/>
            <person name="Stieglmeier M."/>
            <person name="Klingl A."/>
            <person name="Woyke T."/>
            <person name="Ryan C.M."/>
            <person name="Banfield J.F."/>
        </authorList>
    </citation>
    <scope>NUCLEOTIDE SEQUENCE [LARGE SCALE GENOMIC DNA]</scope>
</reference>
<feature type="transmembrane region" description="Helical" evidence="1">
    <location>
        <begin position="45"/>
        <end position="67"/>
    </location>
</feature>
<evidence type="ECO:0000256" key="1">
    <source>
        <dbReference type="SAM" id="Phobius"/>
    </source>
</evidence>
<organism evidence="2 3">
    <name type="scientific">Candidatus Harrisonbacteria bacterium CG10_big_fil_rev_8_21_14_0_10_45_28</name>
    <dbReference type="NCBI Taxonomy" id="1974586"/>
    <lineage>
        <taxon>Bacteria</taxon>
        <taxon>Candidatus Harrisoniibacteriota</taxon>
    </lineage>
</organism>
<accession>A0A2H0UPI6</accession>
<feature type="transmembrane region" description="Helical" evidence="1">
    <location>
        <begin position="104"/>
        <end position="126"/>
    </location>
</feature>
<proteinExistence type="predicted"/>
<feature type="transmembrane region" description="Helical" evidence="1">
    <location>
        <begin position="73"/>
        <end position="92"/>
    </location>
</feature>
<keyword evidence="1" id="KW-0812">Transmembrane</keyword>
<gene>
    <name evidence="2" type="ORF">COU10_00005</name>
</gene>
<dbReference type="AlphaFoldDB" id="A0A2H0UPI6"/>
<name>A0A2H0UPI6_9BACT</name>
<evidence type="ECO:0000313" key="3">
    <source>
        <dbReference type="Proteomes" id="UP000230903"/>
    </source>
</evidence>
<sequence>AFTGAVLIDADHLISYAKHKALFNPKKMFKVVTTRTGGGWGDERGFFHSLITWAILSALLIFISFPFGLVFSIGYFTHLFLDAICTGTLYPLNPSKRFPIHGFIKYLSWQEIIFSSLLGVATLILFL</sequence>
<keyword evidence="1" id="KW-1133">Transmembrane helix</keyword>
<dbReference type="Proteomes" id="UP000230903">
    <property type="component" value="Unassembled WGS sequence"/>
</dbReference>
<protein>
    <recommendedName>
        <fullName evidence="4">Metal-dependent hydrolase</fullName>
    </recommendedName>
</protein>
<comment type="caution">
    <text evidence="2">The sequence shown here is derived from an EMBL/GenBank/DDBJ whole genome shotgun (WGS) entry which is preliminary data.</text>
</comment>
<dbReference type="Pfam" id="PF04307">
    <property type="entry name" value="YdjM"/>
    <property type="match status" value="1"/>
</dbReference>
<dbReference type="EMBL" id="PFBC01000001">
    <property type="protein sequence ID" value="PIR88281.1"/>
    <property type="molecule type" value="Genomic_DNA"/>
</dbReference>
<dbReference type="InterPro" id="IPR007404">
    <property type="entry name" value="YdjM-like"/>
</dbReference>
<feature type="non-terminal residue" evidence="2">
    <location>
        <position position="1"/>
    </location>
</feature>
<evidence type="ECO:0000313" key="2">
    <source>
        <dbReference type="EMBL" id="PIR88281.1"/>
    </source>
</evidence>
<keyword evidence="1" id="KW-0472">Membrane</keyword>
<evidence type="ECO:0008006" key="4">
    <source>
        <dbReference type="Google" id="ProtNLM"/>
    </source>
</evidence>